<accession>A0ABR4NHL5</accession>
<feature type="compositionally biased region" description="Polar residues" evidence="1">
    <location>
        <begin position="328"/>
        <end position="337"/>
    </location>
</feature>
<organism evidence="2 3">
    <name type="scientific">Polyrhizophydium stewartii</name>
    <dbReference type="NCBI Taxonomy" id="2732419"/>
    <lineage>
        <taxon>Eukaryota</taxon>
        <taxon>Fungi</taxon>
        <taxon>Fungi incertae sedis</taxon>
        <taxon>Chytridiomycota</taxon>
        <taxon>Chytridiomycota incertae sedis</taxon>
        <taxon>Chytridiomycetes</taxon>
        <taxon>Rhizophydiales</taxon>
        <taxon>Rhizophydiales incertae sedis</taxon>
        <taxon>Polyrhizophydium</taxon>
    </lineage>
</organism>
<dbReference type="EMBL" id="JADGIZ020000004">
    <property type="protein sequence ID" value="KAL2919007.1"/>
    <property type="molecule type" value="Genomic_DNA"/>
</dbReference>
<proteinExistence type="predicted"/>
<evidence type="ECO:0000313" key="3">
    <source>
        <dbReference type="Proteomes" id="UP001527925"/>
    </source>
</evidence>
<keyword evidence="3" id="KW-1185">Reference proteome</keyword>
<comment type="caution">
    <text evidence="2">The sequence shown here is derived from an EMBL/GenBank/DDBJ whole genome shotgun (WGS) entry which is preliminary data.</text>
</comment>
<sequence length="351" mass="39527">MATDQELLAPPEFVRRYRHFPSADKKDTANTDQKPLAWIRGATDFNPRLRRWVLELDEHNSLVAHVPEETNLPADYLSWATIRKPLRARCGAPDPVTTDRDGRLTSALWDKTPKSLGSTLEMTTAAHQRVNRRAQYAHKRATKHFNKSRMLTPVLAAGQHVLSHHETVRLPNLKGSPRLLAPRYCGPFTIARVGAKHENVKIDLLDVPQARAWFHICLIVLYEDLSIHFPSCTTPPPPDINDMGDKRHEMDRPIVAKYNESFNGWKPETEILAMAKDTLVEFCKDEDLQPLPDRPGHAAVTRILNLPSPGALPGRAAKQQVPEPSAESRGSTKTTEQCCAKHKSKPPIRYA</sequence>
<dbReference type="Proteomes" id="UP001527925">
    <property type="component" value="Unassembled WGS sequence"/>
</dbReference>
<feature type="compositionally biased region" description="Basic residues" evidence="1">
    <location>
        <begin position="340"/>
        <end position="351"/>
    </location>
</feature>
<evidence type="ECO:0000256" key="1">
    <source>
        <dbReference type="SAM" id="MobiDB-lite"/>
    </source>
</evidence>
<gene>
    <name evidence="2" type="ORF">HK105_201277</name>
</gene>
<feature type="region of interest" description="Disordered" evidence="1">
    <location>
        <begin position="305"/>
        <end position="351"/>
    </location>
</feature>
<reference evidence="2 3" key="1">
    <citation type="submission" date="2023-09" db="EMBL/GenBank/DDBJ databases">
        <title>Pangenome analysis of Batrachochytrium dendrobatidis and related Chytrids.</title>
        <authorList>
            <person name="Yacoub M.N."/>
            <person name="Stajich J.E."/>
            <person name="James T.Y."/>
        </authorList>
    </citation>
    <scope>NUCLEOTIDE SEQUENCE [LARGE SCALE GENOMIC DNA]</scope>
    <source>
        <strain evidence="2 3">JEL0888</strain>
    </source>
</reference>
<protein>
    <submittedName>
        <fullName evidence="2">Uncharacterized protein</fullName>
    </submittedName>
</protein>
<name>A0ABR4NHL5_9FUNG</name>
<evidence type="ECO:0000313" key="2">
    <source>
        <dbReference type="EMBL" id="KAL2919007.1"/>
    </source>
</evidence>